<dbReference type="Proteomes" id="UP000252770">
    <property type="component" value="Unassembled WGS sequence"/>
</dbReference>
<dbReference type="PANTHER" id="PTHR46268:SF6">
    <property type="entry name" value="UNIVERSAL STRESS PROTEIN UP12"/>
    <property type="match status" value="1"/>
</dbReference>
<feature type="region of interest" description="Disordered" evidence="2">
    <location>
        <begin position="46"/>
        <end position="66"/>
    </location>
</feature>
<accession>A0A367Z076</accession>
<dbReference type="PANTHER" id="PTHR46268">
    <property type="entry name" value="STRESS RESPONSE PROTEIN NHAX"/>
    <property type="match status" value="1"/>
</dbReference>
<sequence length="156" mass="16229">MHVLVATDGSRESLTAARELQRLADPDRIDEVTVVAVVSPLAAVPFANDLGRPRDPAPPGPGGLSFRQEAEDAVAVVAEQLARWGPPVRRQVRSGSAAAEIVRAAEELSADLVVLASGGRGLSETVLLGSTAARVQHSAPCAVLVVRPPGPRRPGR</sequence>
<evidence type="ECO:0000313" key="5">
    <source>
        <dbReference type="Proteomes" id="UP000252770"/>
    </source>
</evidence>
<evidence type="ECO:0000313" key="4">
    <source>
        <dbReference type="EMBL" id="RCK71169.1"/>
    </source>
</evidence>
<dbReference type="InterPro" id="IPR006016">
    <property type="entry name" value="UspA"/>
</dbReference>
<dbReference type="InterPro" id="IPR014729">
    <property type="entry name" value="Rossmann-like_a/b/a_fold"/>
</dbReference>
<proteinExistence type="inferred from homology"/>
<comment type="similarity">
    <text evidence="1">Belongs to the universal stress protein A family.</text>
</comment>
<feature type="domain" description="UspA" evidence="3">
    <location>
        <begin position="2"/>
        <end position="147"/>
    </location>
</feature>
<dbReference type="CDD" id="cd00293">
    <property type="entry name" value="USP-like"/>
    <property type="match status" value="1"/>
</dbReference>
<dbReference type="RefSeq" id="WP_114124872.1">
    <property type="nucleotide sequence ID" value="NZ_QOUI01000001.1"/>
</dbReference>
<dbReference type="EMBL" id="QOUI01000001">
    <property type="protein sequence ID" value="RCK71169.1"/>
    <property type="molecule type" value="Genomic_DNA"/>
</dbReference>
<dbReference type="InterPro" id="IPR006015">
    <property type="entry name" value="Universal_stress_UspA"/>
</dbReference>
<evidence type="ECO:0000256" key="2">
    <source>
        <dbReference type="SAM" id="MobiDB-lite"/>
    </source>
</evidence>
<protein>
    <submittedName>
        <fullName evidence="4">Universal stress protein</fullName>
    </submittedName>
</protein>
<evidence type="ECO:0000256" key="1">
    <source>
        <dbReference type="ARBA" id="ARBA00008791"/>
    </source>
</evidence>
<name>A0A367Z076_9ACTN</name>
<evidence type="ECO:0000259" key="3">
    <source>
        <dbReference type="Pfam" id="PF00582"/>
    </source>
</evidence>
<reference evidence="4 5" key="1">
    <citation type="submission" date="2018-07" db="EMBL/GenBank/DDBJ databases">
        <title>Desertimonas flava gen. nov. sp. nov.</title>
        <authorList>
            <person name="Liu S."/>
        </authorList>
    </citation>
    <scope>NUCLEOTIDE SEQUENCE [LARGE SCALE GENOMIC DNA]</scope>
    <source>
        <strain evidence="4 5">16Sb5-5</strain>
    </source>
</reference>
<dbReference type="Pfam" id="PF00582">
    <property type="entry name" value="Usp"/>
    <property type="match status" value="1"/>
</dbReference>
<organism evidence="4 5">
    <name type="scientific">Desertihabitans brevis</name>
    <dbReference type="NCBI Taxonomy" id="2268447"/>
    <lineage>
        <taxon>Bacteria</taxon>
        <taxon>Bacillati</taxon>
        <taxon>Actinomycetota</taxon>
        <taxon>Actinomycetes</taxon>
        <taxon>Propionibacteriales</taxon>
        <taxon>Propionibacteriaceae</taxon>
        <taxon>Desertihabitans</taxon>
    </lineage>
</organism>
<gene>
    <name evidence="4" type="ORF">DT076_01540</name>
</gene>
<dbReference type="AlphaFoldDB" id="A0A367Z076"/>
<dbReference type="Gene3D" id="3.40.50.620">
    <property type="entry name" value="HUPs"/>
    <property type="match status" value="1"/>
</dbReference>
<dbReference type="PRINTS" id="PR01438">
    <property type="entry name" value="UNVRSLSTRESS"/>
</dbReference>
<comment type="caution">
    <text evidence="4">The sequence shown here is derived from an EMBL/GenBank/DDBJ whole genome shotgun (WGS) entry which is preliminary data.</text>
</comment>
<dbReference type="SUPFAM" id="SSF52402">
    <property type="entry name" value="Adenine nucleotide alpha hydrolases-like"/>
    <property type="match status" value="1"/>
</dbReference>
<keyword evidence="5" id="KW-1185">Reference proteome</keyword>